<dbReference type="PANTHER" id="PTHR30347:SF1">
    <property type="entry name" value="MECHANOSENSITIVE CHANNEL MSCK"/>
    <property type="match status" value="1"/>
</dbReference>
<protein>
    <submittedName>
        <fullName evidence="13">DUF3772 domain-containing protein</fullName>
    </submittedName>
</protein>
<evidence type="ECO:0000256" key="2">
    <source>
        <dbReference type="ARBA" id="ARBA00008017"/>
    </source>
</evidence>
<feature type="transmembrane region" description="Helical" evidence="8">
    <location>
        <begin position="243"/>
        <end position="265"/>
    </location>
</feature>
<dbReference type="Pfam" id="PF12607">
    <property type="entry name" value="DUF3772"/>
    <property type="match status" value="1"/>
</dbReference>
<dbReference type="InterPro" id="IPR010920">
    <property type="entry name" value="LSM_dom_sf"/>
</dbReference>
<feature type="compositionally biased region" description="Polar residues" evidence="7">
    <location>
        <begin position="25"/>
        <end position="44"/>
    </location>
</feature>
<feature type="compositionally biased region" description="Low complexity" evidence="7">
    <location>
        <begin position="846"/>
        <end position="855"/>
    </location>
</feature>
<feature type="transmembrane region" description="Helical" evidence="8">
    <location>
        <begin position="463"/>
        <end position="481"/>
    </location>
</feature>
<reference evidence="13 14" key="1">
    <citation type="submission" date="2020-01" db="EMBL/GenBank/DDBJ databases">
        <title>Genomes of bacteria type strains.</title>
        <authorList>
            <person name="Chen J."/>
            <person name="Zhu S."/>
            <person name="Yang J."/>
        </authorList>
    </citation>
    <scope>NUCLEOTIDE SEQUENCE [LARGE SCALE GENOMIC DNA]</scope>
    <source>
        <strain evidence="13 14">DSM 16655</strain>
    </source>
</reference>
<feature type="signal peptide" evidence="9">
    <location>
        <begin position="1"/>
        <end position="23"/>
    </location>
</feature>
<evidence type="ECO:0000256" key="6">
    <source>
        <dbReference type="ARBA" id="ARBA00023136"/>
    </source>
</evidence>
<feature type="compositionally biased region" description="Basic and acidic residues" evidence="7">
    <location>
        <begin position="865"/>
        <end position="874"/>
    </location>
</feature>
<evidence type="ECO:0000256" key="9">
    <source>
        <dbReference type="SAM" id="SignalP"/>
    </source>
</evidence>
<dbReference type="Gene3D" id="3.30.70.100">
    <property type="match status" value="1"/>
</dbReference>
<organism evidence="13 14">
    <name type="scientific">Hoeflea alexandrii</name>
    <dbReference type="NCBI Taxonomy" id="288436"/>
    <lineage>
        <taxon>Bacteria</taxon>
        <taxon>Pseudomonadati</taxon>
        <taxon>Pseudomonadota</taxon>
        <taxon>Alphaproteobacteria</taxon>
        <taxon>Hyphomicrobiales</taxon>
        <taxon>Rhizobiaceae</taxon>
        <taxon>Hoeflea</taxon>
    </lineage>
</organism>
<evidence type="ECO:0000259" key="12">
    <source>
        <dbReference type="Pfam" id="PF21082"/>
    </source>
</evidence>
<dbReference type="Gene3D" id="1.10.287.1260">
    <property type="match status" value="1"/>
</dbReference>
<evidence type="ECO:0000256" key="8">
    <source>
        <dbReference type="SAM" id="Phobius"/>
    </source>
</evidence>
<gene>
    <name evidence="13" type="ORF">GTW23_04420</name>
</gene>
<evidence type="ECO:0000256" key="3">
    <source>
        <dbReference type="ARBA" id="ARBA00022475"/>
    </source>
</evidence>
<accession>A0ABT1CMI0</accession>
<feature type="transmembrane region" description="Helical" evidence="8">
    <location>
        <begin position="560"/>
        <end position="587"/>
    </location>
</feature>
<keyword evidence="14" id="KW-1185">Reference proteome</keyword>
<dbReference type="Pfam" id="PF21082">
    <property type="entry name" value="MS_channel_3rd"/>
    <property type="match status" value="1"/>
</dbReference>
<dbReference type="Proteomes" id="UP001320715">
    <property type="component" value="Unassembled WGS sequence"/>
</dbReference>
<dbReference type="InterPro" id="IPR006685">
    <property type="entry name" value="MscS_channel_2nd"/>
</dbReference>
<feature type="transmembrane region" description="Helical" evidence="8">
    <location>
        <begin position="393"/>
        <end position="415"/>
    </location>
</feature>
<dbReference type="SUPFAM" id="SSF50182">
    <property type="entry name" value="Sm-like ribonucleoproteins"/>
    <property type="match status" value="1"/>
</dbReference>
<dbReference type="InterPro" id="IPR011066">
    <property type="entry name" value="MscS_channel_C_sf"/>
</dbReference>
<name>A0ABT1CMI0_9HYPH</name>
<dbReference type="InterPro" id="IPR052702">
    <property type="entry name" value="MscS-like_channel"/>
</dbReference>
<evidence type="ECO:0000259" key="11">
    <source>
        <dbReference type="Pfam" id="PF12607"/>
    </source>
</evidence>
<dbReference type="InterPro" id="IPR023408">
    <property type="entry name" value="MscS_beta-dom_sf"/>
</dbReference>
<keyword evidence="4 8" id="KW-0812">Transmembrane</keyword>
<feature type="transmembrane region" description="Helical" evidence="8">
    <location>
        <begin position="364"/>
        <end position="381"/>
    </location>
</feature>
<dbReference type="SUPFAM" id="SSF82861">
    <property type="entry name" value="Mechanosensitive channel protein MscS (YggB), transmembrane region"/>
    <property type="match status" value="1"/>
</dbReference>
<feature type="transmembrane region" description="Helical" evidence="8">
    <location>
        <begin position="608"/>
        <end position="631"/>
    </location>
</feature>
<sequence length="886" mass="94913">MRFDRLIAALLVAFMLAGQAVSAQSQTSSPSGTVQTDGQDQAPDQTVPPASPPAQTSVAATPAEPTVSPAISQAEEKLTAAETSITRLTRRVEENMTDDSSLVDLKVEVEELARSMLDIGVSLRPRLTEVKARLEQLGPPPAEGEPAEPDSVIAERTRLAAERAQINALTGRAEAVSVRANQLGDSITEARRELFTTTLFKRTEIGPAMLSQALSAFYAESGDVVRIYGSWANFVIAFKWQALLGWLFFSLLAALVFVPGAYRVFGGLIDRDPADDDPPYTSRLSVAFWSTVIPTAAMTALAATIYVLGQSFSVLRPDVAPVVASVLMTLVAIFFVSKLARGILAPRTSAWRLVNLSNGGARTLYYLVVAMVVVNGIDFVGDEISQSLGSPVVLTVFKGLLSVFLMALILMAMALGRPMVAASGDPSDQGQPWPRIISVALLVTGVGLMATALMGYVGFARFAATQIVVTGAILTTMYIGYLSGKAISEPEAFAHTAIGRRVGERFKLGSMALDQFGLGAGLLISLLVLLFGVPLILLLWGFQIQDIELWFYRFLTEIRIGGISISIVGILFGILLFLLGLVVTRWFQRWLDGSVMARGRMDAGVRNSIKTGVGYLGVAVAGLIGISAAGIDLSSLALVAGALSLGIGFGLQNIVSNFVSGLILLAERPFKVGDWVSTSSTEGFVKKISVRATEIETFNRQSIIVPNSELINSPVGNWTHRNKLGRVDVPVGVSYDSDPRRLIDLLIEVAQGHELVLRNPEPVVHFSGFGESSLDFVLKCHVADVLTGIGVKTELSLRIFERLKAENIEIPFPQRDLNIKLGDDNEPVTVIAEKLMGAKFKGAASRDAAAAAAGDPPKPKRSRRKDVPKSKSDSFEDGAEGEGGDR</sequence>
<evidence type="ECO:0000256" key="4">
    <source>
        <dbReference type="ARBA" id="ARBA00022692"/>
    </source>
</evidence>
<evidence type="ECO:0000313" key="14">
    <source>
        <dbReference type="Proteomes" id="UP001320715"/>
    </source>
</evidence>
<feature type="transmembrane region" description="Helical" evidence="8">
    <location>
        <begin position="286"/>
        <end position="308"/>
    </location>
</feature>
<dbReference type="InterPro" id="IPR022249">
    <property type="entry name" value="DUF3772"/>
</dbReference>
<comment type="subcellular location">
    <subcellularLocation>
        <location evidence="1">Cell membrane</location>
        <topology evidence="1">Multi-pass membrane protein</topology>
    </subcellularLocation>
</comment>
<keyword evidence="5 8" id="KW-1133">Transmembrane helix</keyword>
<dbReference type="InterPro" id="IPR011014">
    <property type="entry name" value="MscS_channel_TM-2"/>
</dbReference>
<feature type="domain" description="Mechanosensitive ion channel MscS C-terminal" evidence="12">
    <location>
        <begin position="727"/>
        <end position="810"/>
    </location>
</feature>
<dbReference type="Gene3D" id="2.30.30.60">
    <property type="match status" value="1"/>
</dbReference>
<feature type="transmembrane region" description="Helical" evidence="8">
    <location>
        <begin position="320"/>
        <end position="344"/>
    </location>
</feature>
<feature type="compositionally biased region" description="Acidic residues" evidence="7">
    <location>
        <begin position="875"/>
        <end position="886"/>
    </location>
</feature>
<dbReference type="InterPro" id="IPR049278">
    <property type="entry name" value="MS_channel_C"/>
</dbReference>
<feature type="transmembrane region" description="Helical" evidence="8">
    <location>
        <begin position="436"/>
        <end position="457"/>
    </location>
</feature>
<keyword evidence="6 8" id="KW-0472">Membrane</keyword>
<dbReference type="Pfam" id="PF00924">
    <property type="entry name" value="MS_channel_2nd"/>
    <property type="match status" value="1"/>
</dbReference>
<evidence type="ECO:0000256" key="7">
    <source>
        <dbReference type="SAM" id="MobiDB-lite"/>
    </source>
</evidence>
<feature type="chain" id="PRO_5047214749" evidence="9">
    <location>
        <begin position="24"/>
        <end position="886"/>
    </location>
</feature>
<keyword evidence="9" id="KW-0732">Signal</keyword>
<evidence type="ECO:0000313" key="13">
    <source>
        <dbReference type="EMBL" id="MCO6407409.1"/>
    </source>
</evidence>
<evidence type="ECO:0000259" key="10">
    <source>
        <dbReference type="Pfam" id="PF00924"/>
    </source>
</evidence>
<feature type="region of interest" description="Disordered" evidence="7">
    <location>
        <begin position="25"/>
        <end position="66"/>
    </location>
</feature>
<feature type="transmembrane region" description="Helical" evidence="8">
    <location>
        <begin position="637"/>
        <end position="665"/>
    </location>
</feature>
<dbReference type="PANTHER" id="PTHR30347">
    <property type="entry name" value="POTASSIUM CHANNEL RELATED"/>
    <property type="match status" value="1"/>
</dbReference>
<feature type="transmembrane region" description="Helical" evidence="8">
    <location>
        <begin position="516"/>
        <end position="540"/>
    </location>
</feature>
<keyword evidence="3" id="KW-1003">Cell membrane</keyword>
<feature type="region of interest" description="Disordered" evidence="7">
    <location>
        <begin position="846"/>
        <end position="886"/>
    </location>
</feature>
<comment type="caution">
    <text evidence="13">The sequence shown here is derived from an EMBL/GenBank/DDBJ whole genome shotgun (WGS) entry which is preliminary data.</text>
</comment>
<dbReference type="SUPFAM" id="SSF82689">
    <property type="entry name" value="Mechanosensitive channel protein MscS (YggB), C-terminal domain"/>
    <property type="match status" value="1"/>
</dbReference>
<comment type="similarity">
    <text evidence="2">Belongs to the MscS (TC 1.A.23) family.</text>
</comment>
<dbReference type="EMBL" id="JAAAML010000001">
    <property type="protein sequence ID" value="MCO6407409.1"/>
    <property type="molecule type" value="Genomic_DNA"/>
</dbReference>
<feature type="domain" description="Mechanosensitive ion channel MscS" evidence="10">
    <location>
        <begin position="653"/>
        <end position="720"/>
    </location>
</feature>
<feature type="domain" description="DUF3772" evidence="11">
    <location>
        <begin position="172"/>
        <end position="215"/>
    </location>
</feature>
<evidence type="ECO:0000256" key="1">
    <source>
        <dbReference type="ARBA" id="ARBA00004651"/>
    </source>
</evidence>
<evidence type="ECO:0000256" key="5">
    <source>
        <dbReference type="ARBA" id="ARBA00022989"/>
    </source>
</evidence>
<proteinExistence type="inferred from homology"/>